<feature type="compositionally biased region" description="Low complexity" evidence="2">
    <location>
        <begin position="514"/>
        <end position="530"/>
    </location>
</feature>
<dbReference type="AlphaFoldDB" id="A0A1I8M4I8"/>
<dbReference type="Proteomes" id="UP001652621">
    <property type="component" value="Unplaced"/>
</dbReference>
<feature type="region of interest" description="Disordered" evidence="2">
    <location>
        <begin position="487"/>
        <end position="530"/>
    </location>
</feature>
<dbReference type="eggNOG" id="ENOG502SFS6">
    <property type="taxonomic scope" value="Eukaryota"/>
</dbReference>
<evidence type="ECO:0000256" key="1">
    <source>
        <dbReference type="SAM" id="Coils"/>
    </source>
</evidence>
<reference evidence="5" key="2">
    <citation type="submission" date="2025-04" db="UniProtKB">
        <authorList>
            <consortium name="RefSeq"/>
        </authorList>
    </citation>
    <scope>IDENTIFICATION</scope>
    <source>
        <strain evidence="5">Aabys</strain>
    </source>
</reference>
<protein>
    <submittedName>
        <fullName evidence="5">Protein Spindly</fullName>
    </submittedName>
</protein>
<dbReference type="VEuPathDB" id="VectorBase:MDOMA2_009539"/>
<dbReference type="EnsemblMetazoa" id="MDOA001156-RA">
    <property type="protein sequence ID" value="MDOA001156-PA"/>
    <property type="gene ID" value="MDOA001156"/>
</dbReference>
<dbReference type="RefSeq" id="XP_005179766.1">
    <property type="nucleotide sequence ID" value="XM_005179709.3"/>
</dbReference>
<evidence type="ECO:0000313" key="3">
    <source>
        <dbReference type="EnsemblMetazoa" id="MDOA001156-PA"/>
    </source>
</evidence>
<evidence type="ECO:0000313" key="5">
    <source>
        <dbReference type="RefSeq" id="XP_005179766.1"/>
    </source>
</evidence>
<keyword evidence="1" id="KW-0175">Coiled coil</keyword>
<dbReference type="KEGG" id="mde:101897794"/>
<evidence type="ECO:0000313" key="4">
    <source>
        <dbReference type="Proteomes" id="UP001652621"/>
    </source>
</evidence>
<name>A0A1I8M4I8_MUSDO</name>
<feature type="coiled-coil region" evidence="1">
    <location>
        <begin position="260"/>
        <end position="388"/>
    </location>
</feature>
<reference evidence="3" key="1">
    <citation type="submission" date="2020-05" db="UniProtKB">
        <authorList>
            <consortium name="EnsemblMetazoa"/>
        </authorList>
    </citation>
    <scope>IDENTIFICATION</scope>
    <source>
        <strain evidence="3">Aabys</strain>
    </source>
</reference>
<keyword evidence="4" id="KW-1185">Reference proteome</keyword>
<accession>A0A1I8M4I8</accession>
<sequence length="639" mass="73935">MVDYPDIINFTRDELLEEFCKLFDRYQDLKESNEADTQKIHELKRSLDTAVAAQAYLSQELEQYTSNESNQDDNELQKALNELAELRKRYSKLEISYNTLQQDHNALLEENAQLTKNIEELNKRKEQEPAVVESKISEEDLQRIQMLETENMDLLEKMEDFQEQTVRYTLTIAECEKNIEILRDQINCLEENLQSKKADLDEKVQILESTQEQLAEANAQIAMLSAAPENNDRKGNSLFAEVDDQRQAMKQLLNSQKKSYMQMKKIYNESEHEIRRLKRENIAMHTELEACSAIFCNADKVYQEKLNERVRSLLSQNEELERKLKWNQERLNDLAKEKGVLWLDSMLSYCKKETEDLKRQLHSVRLQKANLEEQQRNSQQDLARWRFEALKSRCLLLDREHLLTENKIDFKPVHAFDFHIAEKEQNEARPRIVSSRRSATFENINRKSMTPQKTIKDENHNSVEPPLSIMKEIKEEIPQVLAAVKTELDEPESNDINITEDKENVKPSTSEIMPPKSSSPKSPLEKPSSSTLLVTEITNTPPSRSILTKQRDLFSKEPTKIVKFSSKEDLVHSFTPHTPSPNELMASSSLTPVAAQNTDKKSTASTPAVKKNTSKAVVNQTRAKSNIVVRRVFVGSKHD</sequence>
<feature type="region of interest" description="Disordered" evidence="2">
    <location>
        <begin position="592"/>
        <end position="619"/>
    </location>
</feature>
<evidence type="ECO:0000256" key="2">
    <source>
        <dbReference type="SAM" id="MobiDB-lite"/>
    </source>
</evidence>
<dbReference type="STRING" id="7370.A0A1I8M4I8"/>
<dbReference type="VEuPathDB" id="VectorBase:MDOA001156"/>
<gene>
    <name evidence="3" type="primary">101897794</name>
    <name evidence="5" type="synonym">LOC101897794</name>
</gene>
<feature type="coiled-coil region" evidence="1">
    <location>
        <begin position="26"/>
        <end position="227"/>
    </location>
</feature>
<dbReference type="OrthoDB" id="2121607at2759"/>
<organism evidence="3">
    <name type="scientific">Musca domestica</name>
    <name type="common">House fly</name>
    <dbReference type="NCBI Taxonomy" id="7370"/>
    <lineage>
        <taxon>Eukaryota</taxon>
        <taxon>Metazoa</taxon>
        <taxon>Ecdysozoa</taxon>
        <taxon>Arthropoda</taxon>
        <taxon>Hexapoda</taxon>
        <taxon>Insecta</taxon>
        <taxon>Pterygota</taxon>
        <taxon>Neoptera</taxon>
        <taxon>Endopterygota</taxon>
        <taxon>Diptera</taxon>
        <taxon>Brachycera</taxon>
        <taxon>Muscomorpha</taxon>
        <taxon>Muscoidea</taxon>
        <taxon>Muscidae</taxon>
        <taxon>Musca</taxon>
    </lineage>
</organism>
<proteinExistence type="predicted"/>